<dbReference type="InterPro" id="IPR036170">
    <property type="entry name" value="YezG-like_sf"/>
</dbReference>
<gene>
    <name evidence="1" type="ORF">ACFQZM_46950</name>
</gene>
<dbReference type="Gene3D" id="3.30.500.20">
    <property type="entry name" value="BH3703-like domains"/>
    <property type="match status" value="1"/>
</dbReference>
<dbReference type="Proteomes" id="UP001597063">
    <property type="component" value="Unassembled WGS sequence"/>
</dbReference>
<evidence type="ECO:0000313" key="1">
    <source>
        <dbReference type="EMBL" id="MFD0692098.1"/>
    </source>
</evidence>
<name>A0ABW2Y2W9_9ACTN</name>
<protein>
    <submittedName>
        <fullName evidence="1">Immunity protein YezG family protein</fullName>
    </submittedName>
</protein>
<sequence>MDSELAIAYERLVGRVKDVVLSNAPLGWEEVVLTERFLYRVSEEVVMAKSVSGEVVNFSISHECDLDEIFDELRAMMYERGKGAWFTVEFRLSRSGRFSIDYDFDNEPEWAAPVVPESYVEDLERFPREPENIPAWLQEKLDAVESSRREHRRWELRGGG</sequence>
<proteinExistence type="predicted"/>
<keyword evidence="2" id="KW-1185">Reference proteome</keyword>
<dbReference type="Pfam" id="PF04634">
    <property type="entry name" value="YezG-like"/>
    <property type="match status" value="1"/>
</dbReference>
<reference evidence="2" key="1">
    <citation type="journal article" date="2019" name="Int. J. Syst. Evol. Microbiol.">
        <title>The Global Catalogue of Microorganisms (GCM) 10K type strain sequencing project: providing services to taxonomists for standard genome sequencing and annotation.</title>
        <authorList>
            <consortium name="The Broad Institute Genomics Platform"/>
            <consortium name="The Broad Institute Genome Sequencing Center for Infectious Disease"/>
            <person name="Wu L."/>
            <person name="Ma J."/>
        </authorList>
    </citation>
    <scope>NUCLEOTIDE SEQUENCE [LARGE SCALE GENOMIC DNA]</scope>
    <source>
        <strain evidence="2">JCM 9371</strain>
    </source>
</reference>
<dbReference type="RefSeq" id="WP_242619387.1">
    <property type="nucleotide sequence ID" value="NZ_CAACUY010000079.1"/>
</dbReference>
<comment type="caution">
    <text evidence="1">The sequence shown here is derived from an EMBL/GenBank/DDBJ whole genome shotgun (WGS) entry which is preliminary data.</text>
</comment>
<accession>A0ABW2Y2W9</accession>
<organism evidence="1 2">
    <name type="scientific">Actinomadura fibrosa</name>
    <dbReference type="NCBI Taxonomy" id="111802"/>
    <lineage>
        <taxon>Bacteria</taxon>
        <taxon>Bacillati</taxon>
        <taxon>Actinomycetota</taxon>
        <taxon>Actinomycetes</taxon>
        <taxon>Streptosporangiales</taxon>
        <taxon>Thermomonosporaceae</taxon>
        <taxon>Actinomadura</taxon>
    </lineage>
</organism>
<evidence type="ECO:0000313" key="2">
    <source>
        <dbReference type="Proteomes" id="UP001597063"/>
    </source>
</evidence>
<dbReference type="EMBL" id="JBHTGP010000035">
    <property type="protein sequence ID" value="MFD0692098.1"/>
    <property type="molecule type" value="Genomic_DNA"/>
</dbReference>
<dbReference type="InterPro" id="IPR006728">
    <property type="entry name" value="YezG-like"/>
</dbReference>
<dbReference type="SUPFAM" id="SSF160424">
    <property type="entry name" value="BH3703-like"/>
    <property type="match status" value="1"/>
</dbReference>